<name>A0AAV8WGH9_9CUCU</name>
<feature type="compositionally biased region" description="Basic and acidic residues" evidence="1">
    <location>
        <begin position="1"/>
        <end position="13"/>
    </location>
</feature>
<feature type="region of interest" description="Disordered" evidence="1">
    <location>
        <begin position="1"/>
        <end position="127"/>
    </location>
</feature>
<reference evidence="2 3" key="1">
    <citation type="journal article" date="2023" name="Insect Mol. Biol.">
        <title>Genome sequencing provides insights into the evolution of gene families encoding plant cell wall-degrading enzymes in longhorned beetles.</title>
        <authorList>
            <person name="Shin N.R."/>
            <person name="Okamura Y."/>
            <person name="Kirsch R."/>
            <person name="Pauchet Y."/>
        </authorList>
    </citation>
    <scope>NUCLEOTIDE SEQUENCE [LARGE SCALE GENOMIC DNA]</scope>
    <source>
        <strain evidence="2">EAD_L_NR</strain>
    </source>
</reference>
<dbReference type="EMBL" id="JANEYG010000001">
    <property type="protein sequence ID" value="KAJ8925749.1"/>
    <property type="molecule type" value="Genomic_DNA"/>
</dbReference>
<gene>
    <name evidence="2" type="ORF">NQ315_009597</name>
</gene>
<proteinExistence type="predicted"/>
<keyword evidence="3" id="KW-1185">Reference proteome</keyword>
<feature type="compositionally biased region" description="Basic and acidic residues" evidence="1">
    <location>
        <begin position="118"/>
        <end position="127"/>
    </location>
</feature>
<evidence type="ECO:0000256" key="1">
    <source>
        <dbReference type="SAM" id="MobiDB-lite"/>
    </source>
</evidence>
<sequence length="127" mass="13667">MTADDPGRERRLMGDAMSLTMTNGRRWQNVERRGGSGGNGRSKAEIPKSAGGRGGSKGNRRSRTTTISWTRIDGTTGPVPNHGNGSDAMRGQRWDQTDNSEDGGTRPTIPRTAGLHNAVRDQDQGYG</sequence>
<protein>
    <submittedName>
        <fullName evidence="2">Uncharacterized protein</fullName>
    </submittedName>
</protein>
<organism evidence="2 3">
    <name type="scientific">Exocentrus adspersus</name>
    <dbReference type="NCBI Taxonomy" id="1586481"/>
    <lineage>
        <taxon>Eukaryota</taxon>
        <taxon>Metazoa</taxon>
        <taxon>Ecdysozoa</taxon>
        <taxon>Arthropoda</taxon>
        <taxon>Hexapoda</taxon>
        <taxon>Insecta</taxon>
        <taxon>Pterygota</taxon>
        <taxon>Neoptera</taxon>
        <taxon>Endopterygota</taxon>
        <taxon>Coleoptera</taxon>
        <taxon>Polyphaga</taxon>
        <taxon>Cucujiformia</taxon>
        <taxon>Chrysomeloidea</taxon>
        <taxon>Cerambycidae</taxon>
        <taxon>Lamiinae</taxon>
        <taxon>Acanthocinini</taxon>
        <taxon>Exocentrus</taxon>
    </lineage>
</organism>
<dbReference type="AlphaFoldDB" id="A0AAV8WGH9"/>
<evidence type="ECO:0000313" key="3">
    <source>
        <dbReference type="Proteomes" id="UP001159042"/>
    </source>
</evidence>
<evidence type="ECO:0000313" key="2">
    <source>
        <dbReference type="EMBL" id="KAJ8925749.1"/>
    </source>
</evidence>
<accession>A0AAV8WGH9</accession>
<dbReference type="Proteomes" id="UP001159042">
    <property type="component" value="Unassembled WGS sequence"/>
</dbReference>
<comment type="caution">
    <text evidence="2">The sequence shown here is derived from an EMBL/GenBank/DDBJ whole genome shotgun (WGS) entry which is preliminary data.</text>
</comment>